<reference evidence="5" key="1">
    <citation type="submission" date="2025-08" db="UniProtKB">
        <authorList>
            <consortium name="RefSeq"/>
        </authorList>
    </citation>
    <scope>IDENTIFICATION</scope>
    <source>
        <tissue evidence="5">Sperm</tissue>
    </source>
</reference>
<evidence type="ECO:0000256" key="2">
    <source>
        <dbReference type="ARBA" id="ARBA00023054"/>
    </source>
</evidence>
<dbReference type="PANTHER" id="PTHR19307:SF14">
    <property type="entry name" value="TUMOR PROTEIN D52"/>
    <property type="match status" value="1"/>
</dbReference>
<evidence type="ECO:0000256" key="1">
    <source>
        <dbReference type="ARBA" id="ARBA00005702"/>
    </source>
</evidence>
<protein>
    <submittedName>
        <fullName evidence="5">Tumor protein D52-like isoform X1</fullName>
    </submittedName>
</protein>
<feature type="region of interest" description="Disordered" evidence="3">
    <location>
        <begin position="66"/>
        <end position="147"/>
    </location>
</feature>
<proteinExistence type="inferred from homology"/>
<evidence type="ECO:0000256" key="3">
    <source>
        <dbReference type="SAM" id="MobiDB-lite"/>
    </source>
</evidence>
<evidence type="ECO:0000313" key="5">
    <source>
        <dbReference type="RefSeq" id="XP_032810424.1"/>
    </source>
</evidence>
<dbReference type="GO" id="GO:0005737">
    <property type="term" value="C:cytoplasm"/>
    <property type="evidence" value="ECO:0007669"/>
    <property type="project" value="TreeGrafter"/>
</dbReference>
<dbReference type="AlphaFoldDB" id="A0AAJ7WUA4"/>
<gene>
    <name evidence="5" type="primary">LOC116942525</name>
</gene>
<sequence>MRVSAEPRVYTRTCVCRQHHACTHAHACVGSTTRVHTHMRVSAAPRVYTRPAAPRVTGRGTQFRVRGAAATTPRGVARPPAKPRRRPPLLDRAGTDLTTSAMDSSGDGFLGSDQPNADFRSGTTGQAGAGMAREDPTLSSSALSDVETEELREELAKVEEEIATLKQVLAAKEHHLAEIKQKLGIGTITELKANLSKGWQDVTSSSAYKKTSETLVHAGQKTTAAISSVGSVLSRTLGDVKNSPTFKSFEERVGSTVTGLKTRVSTRRSGSFEEVLSSTASASAKPDPEEKVPL</sequence>
<keyword evidence="4" id="KW-1185">Reference proteome</keyword>
<dbReference type="RefSeq" id="XP_032810424.1">
    <property type="nucleotide sequence ID" value="XM_032954533.1"/>
</dbReference>
<feature type="region of interest" description="Disordered" evidence="3">
    <location>
        <begin position="268"/>
        <end position="294"/>
    </location>
</feature>
<dbReference type="Pfam" id="PF04201">
    <property type="entry name" value="TPD52"/>
    <property type="match status" value="1"/>
</dbReference>
<accession>A0AAJ7WUA4</accession>
<dbReference type="InterPro" id="IPR007327">
    <property type="entry name" value="TPD52"/>
</dbReference>
<evidence type="ECO:0000313" key="4">
    <source>
        <dbReference type="Proteomes" id="UP001318040"/>
    </source>
</evidence>
<dbReference type="Proteomes" id="UP001318040">
    <property type="component" value="Chromosome 15"/>
</dbReference>
<name>A0AAJ7WUA4_PETMA</name>
<organism evidence="4 5">
    <name type="scientific">Petromyzon marinus</name>
    <name type="common">Sea lamprey</name>
    <dbReference type="NCBI Taxonomy" id="7757"/>
    <lineage>
        <taxon>Eukaryota</taxon>
        <taxon>Metazoa</taxon>
        <taxon>Chordata</taxon>
        <taxon>Craniata</taxon>
        <taxon>Vertebrata</taxon>
        <taxon>Cyclostomata</taxon>
        <taxon>Hyperoartia</taxon>
        <taxon>Petromyzontiformes</taxon>
        <taxon>Petromyzontidae</taxon>
        <taxon>Petromyzon</taxon>
    </lineage>
</organism>
<dbReference type="PANTHER" id="PTHR19307">
    <property type="entry name" value="TUMOR PROTEIN D52"/>
    <property type="match status" value="1"/>
</dbReference>
<keyword evidence="2" id="KW-0175">Coiled coil</keyword>
<comment type="similarity">
    <text evidence="1">Belongs to the TPD52 family.</text>
</comment>
<dbReference type="KEGG" id="pmrn:116942525"/>